<evidence type="ECO:0000313" key="12">
    <source>
        <dbReference type="Proteomes" id="UP000054886"/>
    </source>
</evidence>
<evidence type="ECO:0000256" key="4">
    <source>
        <dbReference type="ARBA" id="ARBA00015368"/>
    </source>
</evidence>
<evidence type="ECO:0000313" key="11">
    <source>
        <dbReference type="EMBL" id="KTB01270.1"/>
    </source>
</evidence>
<sequence length="118" mass="14019">MALGGRSFRSKKQQLAYDRSFAGRYQKLLSKNPFIFFGLPFCGMMVLGSYWLAGISQVKFDRDDQKVQEMNEEEILKMKHGKREFDIKEEYYRLQGLAEEDWEPKRVERFKGESDNVF</sequence>
<evidence type="ECO:0000256" key="10">
    <source>
        <dbReference type="ARBA" id="ARBA00023136"/>
    </source>
</evidence>
<keyword evidence="9" id="KW-0496">Mitochondrion</keyword>
<dbReference type="Proteomes" id="UP000054886">
    <property type="component" value="Unassembled WGS sequence"/>
</dbReference>
<gene>
    <name evidence="11" type="ORF">AO440_000744</name>
</gene>
<dbReference type="Pfam" id="PF14138">
    <property type="entry name" value="COX16"/>
    <property type="match status" value="1"/>
</dbReference>
<evidence type="ECO:0000256" key="2">
    <source>
        <dbReference type="ARBA" id="ARBA00004434"/>
    </source>
</evidence>
<dbReference type="VEuPathDB" id="FungiDB:B1J91_D03102g"/>
<evidence type="ECO:0000256" key="8">
    <source>
        <dbReference type="ARBA" id="ARBA00022989"/>
    </source>
</evidence>
<keyword evidence="8" id="KW-1133">Transmembrane helix</keyword>
<keyword evidence="7" id="KW-0999">Mitochondrion inner membrane</keyword>
<reference evidence="11 12" key="1">
    <citation type="submission" date="2015-10" db="EMBL/GenBank/DDBJ databases">
        <title>Draft genomes sequences of Candida glabrata isolates 1A, 1B, 2A, 2B, 3A and 3B.</title>
        <authorList>
            <person name="Haavelsrud O.E."/>
            <person name="Gaustad P."/>
        </authorList>
    </citation>
    <scope>NUCLEOTIDE SEQUENCE [LARGE SCALE GENOMIC DNA]</scope>
    <source>
        <strain evidence="11">910700640</strain>
    </source>
</reference>
<protein>
    <recommendedName>
        <fullName evidence="4">Cytochrome c oxidase assembly protein COX16, mitochondrial</fullName>
    </recommendedName>
    <alternativeName>
        <fullName evidence="5">Cytochrome c oxidase assembly protein cox16, mitochondrial</fullName>
    </alternativeName>
</protein>
<dbReference type="PANTHER" id="PTHR17130:SF14">
    <property type="entry name" value="CYTOCHROME C OXIDASE ASSEMBLY PROTEIN COX16 HOMOLOG, MITOCHONDRIAL"/>
    <property type="match status" value="1"/>
</dbReference>
<comment type="subcellular location">
    <subcellularLocation>
        <location evidence="2">Mitochondrion inner membrane</location>
        <topology evidence="2">Single-pass membrane protein</topology>
    </subcellularLocation>
</comment>
<evidence type="ECO:0000256" key="6">
    <source>
        <dbReference type="ARBA" id="ARBA00022692"/>
    </source>
</evidence>
<dbReference type="VEuPathDB" id="FungiDB:GVI51_D03047"/>
<dbReference type="VEuPathDB" id="FungiDB:GW608_D03267"/>
<evidence type="ECO:0000256" key="5">
    <source>
        <dbReference type="ARBA" id="ARBA00019222"/>
    </source>
</evidence>
<evidence type="ECO:0000256" key="7">
    <source>
        <dbReference type="ARBA" id="ARBA00022792"/>
    </source>
</evidence>
<comment type="similarity">
    <text evidence="3">Belongs to the COX16 family.</text>
</comment>
<dbReference type="PhylomeDB" id="A0A0W0CNW9"/>
<dbReference type="InterPro" id="IPR020164">
    <property type="entry name" value="Cyt_c_Oxase_assmbl_COX16"/>
</dbReference>
<dbReference type="EMBL" id="LLZZ01000131">
    <property type="protein sequence ID" value="KTB01270.1"/>
    <property type="molecule type" value="Genomic_DNA"/>
</dbReference>
<name>A0A0W0CNW9_CANGB</name>
<dbReference type="OrthoDB" id="5516033at2759"/>
<dbReference type="PANTHER" id="PTHR17130">
    <property type="entry name" value="MITOCHONDRIAL OUTER MEMBRANE PROTEIN 25"/>
    <property type="match status" value="1"/>
</dbReference>
<keyword evidence="6" id="KW-0812">Transmembrane</keyword>
<evidence type="ECO:0000256" key="1">
    <source>
        <dbReference type="ARBA" id="ARBA00002490"/>
    </source>
</evidence>
<dbReference type="AlphaFoldDB" id="A0A0W0CNW9"/>
<dbReference type="GO" id="GO:0033617">
    <property type="term" value="P:mitochondrial respiratory chain complex IV assembly"/>
    <property type="evidence" value="ECO:0007669"/>
    <property type="project" value="EnsemblFungi"/>
</dbReference>
<comment type="function">
    <text evidence="1">Required for the assembly of the mitochondrial respiratory chain complex IV (CIV), also known as cytochrome c oxidase. May participate in merging the COX1 and COX2 assembly lines.</text>
</comment>
<evidence type="ECO:0000256" key="3">
    <source>
        <dbReference type="ARBA" id="ARBA00008370"/>
    </source>
</evidence>
<proteinExistence type="inferred from homology"/>
<evidence type="ECO:0000256" key="9">
    <source>
        <dbReference type="ARBA" id="ARBA00023128"/>
    </source>
</evidence>
<dbReference type="VEuPathDB" id="FungiDB:CAGL0D03102g"/>
<comment type="caution">
    <text evidence="11">The sequence shown here is derived from an EMBL/GenBank/DDBJ whole genome shotgun (WGS) entry which is preliminary data.</text>
</comment>
<dbReference type="SMR" id="A0A0W0CNW9"/>
<dbReference type="VEuPathDB" id="FungiDB:GWK60_D03267"/>
<dbReference type="OMA" id="VNMKDEY"/>
<dbReference type="GO" id="GO:0005743">
    <property type="term" value="C:mitochondrial inner membrane"/>
    <property type="evidence" value="ECO:0007669"/>
    <property type="project" value="UniProtKB-SubCell"/>
</dbReference>
<accession>A0A0W0CNW9</accession>
<keyword evidence="10" id="KW-0472">Membrane</keyword>
<organism evidence="11 12">
    <name type="scientific">Candida glabrata</name>
    <name type="common">Yeast</name>
    <name type="synonym">Torulopsis glabrata</name>
    <dbReference type="NCBI Taxonomy" id="5478"/>
    <lineage>
        <taxon>Eukaryota</taxon>
        <taxon>Fungi</taxon>
        <taxon>Dikarya</taxon>
        <taxon>Ascomycota</taxon>
        <taxon>Saccharomycotina</taxon>
        <taxon>Saccharomycetes</taxon>
        <taxon>Saccharomycetales</taxon>
        <taxon>Saccharomycetaceae</taxon>
        <taxon>Nakaseomyces</taxon>
    </lineage>
</organism>